<dbReference type="EMBL" id="CAJVQA010064936">
    <property type="protein sequence ID" value="CAG8830887.1"/>
    <property type="molecule type" value="Genomic_DNA"/>
</dbReference>
<dbReference type="Proteomes" id="UP000789759">
    <property type="component" value="Unassembled WGS sequence"/>
</dbReference>
<gene>
    <name evidence="1" type="ORF">CPELLU_LOCUS20663</name>
</gene>
<evidence type="ECO:0000313" key="1">
    <source>
        <dbReference type="EMBL" id="CAG8830887.1"/>
    </source>
</evidence>
<feature type="non-terminal residue" evidence="1">
    <location>
        <position position="1"/>
    </location>
</feature>
<accession>A0A9N9KJD0</accession>
<dbReference type="AlphaFoldDB" id="A0A9N9KJD0"/>
<organism evidence="1 2">
    <name type="scientific">Cetraspora pellucida</name>
    <dbReference type="NCBI Taxonomy" id="1433469"/>
    <lineage>
        <taxon>Eukaryota</taxon>
        <taxon>Fungi</taxon>
        <taxon>Fungi incertae sedis</taxon>
        <taxon>Mucoromycota</taxon>
        <taxon>Glomeromycotina</taxon>
        <taxon>Glomeromycetes</taxon>
        <taxon>Diversisporales</taxon>
        <taxon>Gigasporaceae</taxon>
        <taxon>Cetraspora</taxon>
    </lineage>
</organism>
<comment type="caution">
    <text evidence="1">The sequence shown here is derived from an EMBL/GenBank/DDBJ whole genome shotgun (WGS) entry which is preliminary data.</text>
</comment>
<reference evidence="1" key="1">
    <citation type="submission" date="2021-06" db="EMBL/GenBank/DDBJ databases">
        <authorList>
            <person name="Kallberg Y."/>
            <person name="Tangrot J."/>
            <person name="Rosling A."/>
        </authorList>
    </citation>
    <scope>NUCLEOTIDE SEQUENCE</scope>
    <source>
        <strain evidence="1">FL966</strain>
    </source>
</reference>
<sequence>IDEKMAEEFSKKFAGESRDDKKLLKKNKKASKTANNLIATEVLKAD</sequence>
<evidence type="ECO:0000313" key="2">
    <source>
        <dbReference type="Proteomes" id="UP000789759"/>
    </source>
</evidence>
<keyword evidence="2" id="KW-1185">Reference proteome</keyword>
<name>A0A9N9KJD0_9GLOM</name>
<protein>
    <submittedName>
        <fullName evidence="1">16064_t:CDS:1</fullName>
    </submittedName>
</protein>
<proteinExistence type="predicted"/>